<evidence type="ECO:0000313" key="8">
    <source>
        <dbReference type="EMBL" id="CRY77049.1"/>
    </source>
</evidence>
<dbReference type="EMBL" id="LN868938">
    <property type="protein sequence ID" value="CRY77049.1"/>
    <property type="molecule type" value="Genomic_DNA"/>
</dbReference>
<evidence type="ECO:0000256" key="4">
    <source>
        <dbReference type="ARBA" id="ARBA00023033"/>
    </source>
</evidence>
<evidence type="ECO:0000256" key="2">
    <source>
        <dbReference type="ARBA" id="ARBA00022643"/>
    </source>
</evidence>
<keyword evidence="1 6" id="KW-0285">Flavoprotein</keyword>
<feature type="binding site" evidence="6">
    <location>
        <position position="144"/>
    </location>
    <ligand>
        <name>FMN</name>
        <dbReference type="ChEBI" id="CHEBI:58210"/>
    </ligand>
</feature>
<protein>
    <submittedName>
        <fullName evidence="8">Nitrilotriacetate monooxygenase component A</fullName>
        <ecNumber evidence="8">1.14.14.10</ecNumber>
    </submittedName>
</protein>
<evidence type="ECO:0000256" key="1">
    <source>
        <dbReference type="ARBA" id="ARBA00022630"/>
    </source>
</evidence>
<dbReference type="PANTHER" id="PTHR30011:SF16">
    <property type="entry name" value="C2H2 FINGER DOMAIN TRANSCRIPTION FACTOR (EUROFUNG)-RELATED"/>
    <property type="match status" value="1"/>
</dbReference>
<organism evidence="8 9">
    <name type="scientific">Nocardia farcinica</name>
    <dbReference type="NCBI Taxonomy" id="37329"/>
    <lineage>
        <taxon>Bacteria</taxon>
        <taxon>Bacillati</taxon>
        <taxon>Actinomycetota</taxon>
        <taxon>Actinomycetes</taxon>
        <taxon>Mycobacteriales</taxon>
        <taxon>Nocardiaceae</taxon>
        <taxon>Nocardia</taxon>
    </lineage>
</organism>
<dbReference type="Pfam" id="PF00296">
    <property type="entry name" value="Bac_luciferase"/>
    <property type="match status" value="1"/>
</dbReference>
<dbReference type="Gene3D" id="3.20.20.30">
    <property type="entry name" value="Luciferase-like domain"/>
    <property type="match status" value="1"/>
</dbReference>
<feature type="binding site" evidence="6">
    <location>
        <position position="148"/>
    </location>
    <ligand>
        <name>FMN</name>
        <dbReference type="ChEBI" id="CHEBI:58210"/>
    </ligand>
</feature>
<dbReference type="InterPro" id="IPR051260">
    <property type="entry name" value="Diverse_substr_monoxygenases"/>
</dbReference>
<dbReference type="NCBIfam" id="TIGR03860">
    <property type="entry name" value="FMN_nitrolo"/>
    <property type="match status" value="1"/>
</dbReference>
<dbReference type="PIRSF" id="PIRSF000337">
    <property type="entry name" value="NTA_MOA"/>
    <property type="match status" value="1"/>
</dbReference>
<feature type="binding site" evidence="6">
    <location>
        <position position="94"/>
    </location>
    <ligand>
        <name>FMN</name>
        <dbReference type="ChEBI" id="CHEBI:58210"/>
    </ligand>
</feature>
<sequence>MSPKQFHLNAFLMGVGHHEAAWRHPRPDEHQVLEVAHFQELARIAERGKLDSVFFADGLAVGPRVERNTLAVFEPVTLLSAIAAVTSRIGLIATASTSYHEPYNLARKFTSLDHISKGRAGWNIVTSAGADEAANFGLDGIPDHAGRYERAREFLDVTLRLWDSWESDAVVLDPDRGVFADPAKVHTIDYDGPRFRVRGPLNSPRSPQGRPLLVQAGSSESGKDFAARYAEAVFTAQRTLADGQAFYRDLKARVAAHGRAPEDLKVLPGLVPYLADTERAARELEREFTELISPDYALGQLSRLLGVDLTAHALDAPLPALPDVADFQGNKSRFVLVKELAEQERLTVRELIGKLGGGRGHRSFAGTPEQVADELQRWFENGAADGFNIMPPYLPGGLTDFVDKVVPILQERGLFRTEYEADTLRGHYGLAPVESPFAVRPRRAREAAPMSLPKARPGDIPLTRRRAVDFLRVTRAACRWGPRIRRPHPFSRNEFP</sequence>
<keyword evidence="2 6" id="KW-0288">FMN</keyword>
<reference evidence="9" key="1">
    <citation type="submission" date="2015-03" db="EMBL/GenBank/DDBJ databases">
        <authorList>
            <consortium name="Pathogen Informatics"/>
        </authorList>
    </citation>
    <scope>NUCLEOTIDE SEQUENCE [LARGE SCALE GENOMIC DNA]</scope>
    <source>
        <strain evidence="9">NCTC11134</strain>
    </source>
</reference>
<evidence type="ECO:0000259" key="7">
    <source>
        <dbReference type="Pfam" id="PF00296"/>
    </source>
</evidence>
<keyword evidence="3 8" id="KW-0560">Oxidoreductase</keyword>
<comment type="similarity">
    <text evidence="5">Belongs to the NtaA/SnaA/DszA monooxygenase family.</text>
</comment>
<dbReference type="GO" id="GO:0018529">
    <property type="term" value="F:nitrilotriacetate monooxygenase activity"/>
    <property type="evidence" value="ECO:0007669"/>
    <property type="project" value="UniProtKB-EC"/>
</dbReference>
<gene>
    <name evidence="8" type="primary">ntaA_1</name>
    <name evidence="8" type="ORF">ERS450000_02150</name>
</gene>
<feature type="binding site" evidence="6">
    <location>
        <position position="57"/>
    </location>
    <ligand>
        <name>FMN</name>
        <dbReference type="ChEBI" id="CHEBI:58210"/>
    </ligand>
</feature>
<accession>A0A0H5NPK8</accession>
<dbReference type="InterPro" id="IPR016215">
    <property type="entry name" value="NTA_MOA"/>
</dbReference>
<evidence type="ECO:0000256" key="3">
    <source>
        <dbReference type="ARBA" id="ARBA00023002"/>
    </source>
</evidence>
<dbReference type="KEGG" id="nfr:ERS450000_02150"/>
<evidence type="ECO:0000256" key="5">
    <source>
        <dbReference type="ARBA" id="ARBA00033748"/>
    </source>
</evidence>
<dbReference type="EC" id="1.14.14.10" evidence="8"/>
<dbReference type="AlphaFoldDB" id="A0A0H5NPK8"/>
<proteinExistence type="inferred from homology"/>
<name>A0A0H5NPK8_NOCFR</name>
<dbReference type="PANTHER" id="PTHR30011">
    <property type="entry name" value="ALKANESULFONATE MONOOXYGENASE-RELATED"/>
    <property type="match status" value="1"/>
</dbReference>
<dbReference type="InterPro" id="IPR036661">
    <property type="entry name" value="Luciferase-like_sf"/>
</dbReference>
<feature type="binding site" evidence="6">
    <location>
        <position position="219"/>
    </location>
    <ligand>
        <name>FMN</name>
        <dbReference type="ChEBI" id="CHEBI:58210"/>
    </ligand>
</feature>
<feature type="binding site" evidence="6">
    <location>
        <position position="218"/>
    </location>
    <ligand>
        <name>FMN</name>
        <dbReference type="ChEBI" id="CHEBI:58210"/>
    </ligand>
</feature>
<dbReference type="CDD" id="cd01095">
    <property type="entry name" value="Nitrilotriacetate_monoxgenase"/>
    <property type="match status" value="1"/>
</dbReference>
<dbReference type="Proteomes" id="UP000057820">
    <property type="component" value="Chromosome 1"/>
</dbReference>
<keyword evidence="4 8" id="KW-0503">Monooxygenase</keyword>
<dbReference type="InterPro" id="IPR011251">
    <property type="entry name" value="Luciferase-like_dom"/>
</dbReference>
<evidence type="ECO:0000313" key="9">
    <source>
        <dbReference type="Proteomes" id="UP000057820"/>
    </source>
</evidence>
<dbReference type="SUPFAM" id="SSF51679">
    <property type="entry name" value="Bacterial luciferase-like"/>
    <property type="match status" value="1"/>
</dbReference>
<feature type="domain" description="Luciferase-like" evidence="7">
    <location>
        <begin position="29"/>
        <end position="383"/>
    </location>
</feature>
<evidence type="ECO:0000256" key="6">
    <source>
        <dbReference type="PIRSR" id="PIRSR000337-1"/>
    </source>
</evidence>